<evidence type="ECO:0000256" key="5">
    <source>
        <dbReference type="ARBA" id="ARBA00022801"/>
    </source>
</evidence>
<dbReference type="SUPFAM" id="SSF51445">
    <property type="entry name" value="(Trans)glycosidases"/>
    <property type="match status" value="1"/>
</dbReference>
<keyword evidence="7 9" id="KW-0326">Glycosidase</keyword>
<evidence type="ECO:0000256" key="4">
    <source>
        <dbReference type="ARBA" id="ARBA00022729"/>
    </source>
</evidence>
<keyword evidence="6 9" id="KW-0119">Carbohydrate metabolism</keyword>
<dbReference type="EC" id="3.2.1.8" evidence="9"/>
<comment type="similarity">
    <text evidence="2 9">Belongs to the glycosyl hydrolase 10 (cellulase F) family.</text>
</comment>
<evidence type="ECO:0000256" key="9">
    <source>
        <dbReference type="RuleBase" id="RU361174"/>
    </source>
</evidence>
<keyword evidence="12" id="KW-1185">Reference proteome</keyword>
<dbReference type="Proteomes" id="UP001596203">
    <property type="component" value="Unassembled WGS sequence"/>
</dbReference>
<evidence type="ECO:0000313" key="12">
    <source>
        <dbReference type="Proteomes" id="UP001596203"/>
    </source>
</evidence>
<sequence length="156" mass="16778">MALHSAGPASAGTTLGASAAEKGRYFGAAVAAGRMGDTTYMTILNREFNSVTAENEMKWDATEPQQGRFSYTNADRIVNHARSQGMSVRGHTLLWHAQQPGWAQGMSGSALRSAAMNHVTQVATYYRGKIHTWDVVNEAFADGGGGGRRDSNLQRT</sequence>
<dbReference type="EMBL" id="JBHSPR010000087">
    <property type="protein sequence ID" value="MFC6023427.1"/>
    <property type="molecule type" value="Genomic_DNA"/>
</dbReference>
<evidence type="ECO:0000256" key="2">
    <source>
        <dbReference type="ARBA" id="ARBA00007495"/>
    </source>
</evidence>
<evidence type="ECO:0000256" key="6">
    <source>
        <dbReference type="ARBA" id="ARBA00023277"/>
    </source>
</evidence>
<dbReference type="Gene3D" id="3.20.20.80">
    <property type="entry name" value="Glycosidases"/>
    <property type="match status" value="1"/>
</dbReference>
<organism evidence="11 12">
    <name type="scientific">Plantactinospora solaniradicis</name>
    <dbReference type="NCBI Taxonomy" id="1723736"/>
    <lineage>
        <taxon>Bacteria</taxon>
        <taxon>Bacillati</taxon>
        <taxon>Actinomycetota</taxon>
        <taxon>Actinomycetes</taxon>
        <taxon>Micromonosporales</taxon>
        <taxon>Micromonosporaceae</taxon>
        <taxon>Plantactinospora</taxon>
    </lineage>
</organism>
<protein>
    <recommendedName>
        <fullName evidence="9">Beta-xylanase</fullName>
        <ecNumber evidence="9">3.2.1.8</ecNumber>
    </recommendedName>
</protein>
<dbReference type="SMART" id="SM00633">
    <property type="entry name" value="Glyco_10"/>
    <property type="match status" value="1"/>
</dbReference>
<dbReference type="InterPro" id="IPR001000">
    <property type="entry name" value="GH10_dom"/>
</dbReference>
<dbReference type="PANTHER" id="PTHR31490">
    <property type="entry name" value="GLYCOSYL HYDROLASE"/>
    <property type="match status" value="1"/>
</dbReference>
<dbReference type="InterPro" id="IPR044846">
    <property type="entry name" value="GH10"/>
</dbReference>
<reference evidence="12" key="1">
    <citation type="journal article" date="2019" name="Int. J. Syst. Evol. Microbiol.">
        <title>The Global Catalogue of Microorganisms (GCM) 10K type strain sequencing project: providing services to taxonomists for standard genome sequencing and annotation.</title>
        <authorList>
            <consortium name="The Broad Institute Genomics Platform"/>
            <consortium name="The Broad Institute Genome Sequencing Center for Infectious Disease"/>
            <person name="Wu L."/>
            <person name="Ma J."/>
        </authorList>
    </citation>
    <scope>NUCLEOTIDE SEQUENCE [LARGE SCALE GENOMIC DNA]</scope>
    <source>
        <strain evidence="12">ZS-35-S2</strain>
    </source>
</reference>
<keyword evidence="3" id="KW-0858">Xylan degradation</keyword>
<evidence type="ECO:0000259" key="10">
    <source>
        <dbReference type="PROSITE" id="PS51760"/>
    </source>
</evidence>
<feature type="non-terminal residue" evidence="11">
    <location>
        <position position="156"/>
    </location>
</feature>
<dbReference type="RefSeq" id="WP_377433707.1">
    <property type="nucleotide sequence ID" value="NZ_JBHSPR010000087.1"/>
</dbReference>
<evidence type="ECO:0000256" key="1">
    <source>
        <dbReference type="ARBA" id="ARBA00000681"/>
    </source>
</evidence>
<dbReference type="PROSITE" id="PS51760">
    <property type="entry name" value="GH10_2"/>
    <property type="match status" value="1"/>
</dbReference>
<comment type="caution">
    <text evidence="11">The sequence shown here is derived from an EMBL/GenBank/DDBJ whole genome shotgun (WGS) entry which is preliminary data.</text>
</comment>
<feature type="domain" description="GH10" evidence="10">
    <location>
        <begin position="9"/>
        <end position="156"/>
    </location>
</feature>
<gene>
    <name evidence="11" type="ORF">ACFP2T_45640</name>
</gene>
<evidence type="ECO:0000313" key="11">
    <source>
        <dbReference type="EMBL" id="MFC6023427.1"/>
    </source>
</evidence>
<name>A0ABW1KQL6_9ACTN</name>
<dbReference type="Pfam" id="PF00331">
    <property type="entry name" value="Glyco_hydro_10"/>
    <property type="match status" value="1"/>
</dbReference>
<dbReference type="InterPro" id="IPR017853">
    <property type="entry name" value="GH"/>
</dbReference>
<evidence type="ECO:0000256" key="8">
    <source>
        <dbReference type="ARBA" id="ARBA00023326"/>
    </source>
</evidence>
<dbReference type="PANTHER" id="PTHR31490:SF88">
    <property type="entry name" value="BETA-XYLANASE"/>
    <property type="match status" value="1"/>
</dbReference>
<comment type="catalytic activity">
    <reaction evidence="1 9">
        <text>Endohydrolysis of (1-&gt;4)-beta-D-xylosidic linkages in xylans.</text>
        <dbReference type="EC" id="3.2.1.8"/>
    </reaction>
</comment>
<evidence type="ECO:0000256" key="7">
    <source>
        <dbReference type="ARBA" id="ARBA00023295"/>
    </source>
</evidence>
<proteinExistence type="inferred from homology"/>
<accession>A0ABW1KQL6</accession>
<evidence type="ECO:0000256" key="3">
    <source>
        <dbReference type="ARBA" id="ARBA00022651"/>
    </source>
</evidence>
<keyword evidence="8 9" id="KW-0624">Polysaccharide degradation</keyword>
<keyword evidence="5 9" id="KW-0378">Hydrolase</keyword>
<keyword evidence="4" id="KW-0732">Signal</keyword>
<dbReference type="PRINTS" id="PR00134">
    <property type="entry name" value="GLHYDRLASE10"/>
</dbReference>